<dbReference type="EMBL" id="BAAAKW010000035">
    <property type="protein sequence ID" value="GAA1222844.1"/>
    <property type="molecule type" value="Genomic_DNA"/>
</dbReference>
<dbReference type="Proteomes" id="UP001500943">
    <property type="component" value="Unassembled WGS sequence"/>
</dbReference>
<name>A0ABP4GEZ7_9MICO</name>
<keyword evidence="2" id="KW-1185">Reference proteome</keyword>
<evidence type="ECO:0000313" key="1">
    <source>
        <dbReference type="EMBL" id="GAA1222844.1"/>
    </source>
</evidence>
<protein>
    <submittedName>
        <fullName evidence="1">Uncharacterized protein</fullName>
    </submittedName>
</protein>
<accession>A0ABP4GEZ7</accession>
<evidence type="ECO:0000313" key="2">
    <source>
        <dbReference type="Proteomes" id="UP001500943"/>
    </source>
</evidence>
<reference evidence="2" key="1">
    <citation type="journal article" date="2019" name="Int. J. Syst. Evol. Microbiol.">
        <title>The Global Catalogue of Microorganisms (GCM) 10K type strain sequencing project: providing services to taxonomists for standard genome sequencing and annotation.</title>
        <authorList>
            <consortium name="The Broad Institute Genomics Platform"/>
            <consortium name="The Broad Institute Genome Sequencing Center for Infectious Disease"/>
            <person name="Wu L."/>
            <person name="Ma J."/>
        </authorList>
    </citation>
    <scope>NUCLEOTIDE SEQUENCE [LARGE SCALE GENOMIC DNA]</scope>
    <source>
        <strain evidence="2">JCM 12762</strain>
    </source>
</reference>
<dbReference type="InterPro" id="IPR043857">
    <property type="entry name" value="DUF5819"/>
</dbReference>
<gene>
    <name evidence="1" type="ORF">GCM10009655_23040</name>
</gene>
<dbReference type="Pfam" id="PF19136">
    <property type="entry name" value="DUF5819"/>
    <property type="match status" value="1"/>
</dbReference>
<proteinExistence type="predicted"/>
<sequence>MLVRGTAGGDELGGFVDLSTAMLERKLHNLVPDNLHYTVSSATHNLLSARQDLIRNEAVLAEFPNAADSGLFLSEDLLDAGPEPLRTAYKRTVDAVVQLAIKGVRDETGVTPDAVQVRIVTHEFPRWSKRDDAGVGEVFYSDTPWLTATGEELPL</sequence>
<organism evidence="1 2">
    <name type="scientific">Rhodoglobus aureus</name>
    <dbReference type="NCBI Taxonomy" id="191497"/>
    <lineage>
        <taxon>Bacteria</taxon>
        <taxon>Bacillati</taxon>
        <taxon>Actinomycetota</taxon>
        <taxon>Actinomycetes</taxon>
        <taxon>Micrococcales</taxon>
        <taxon>Microbacteriaceae</taxon>
        <taxon>Rhodoglobus</taxon>
    </lineage>
</organism>
<comment type="caution">
    <text evidence="1">The sequence shown here is derived from an EMBL/GenBank/DDBJ whole genome shotgun (WGS) entry which is preliminary data.</text>
</comment>